<proteinExistence type="predicted"/>
<dbReference type="Proteomes" id="UP000658131">
    <property type="component" value="Unassembled WGS sequence"/>
</dbReference>
<sequence>MKQNFAVLGAGNGGQVISAYLKLCGKHVALYDRFPEFLAPILAQGGIRLEGVDKTGFAKLDLVTTEASEAVREAEIIFVVLPAFAHAFAAEQLASCLTDGQTVIVCPGATGGALEFRAVFDRLGCTAKIKLAETNSLFYAARSHDGVATITGVKDELSLAALPASDTGRIIDELRDVYPQLVPAQNVLETSLNNFNTVVHPIPVLLNAGRIESGESFRHYFDGITPSVGRLMERLDAERLAVGASYGVHLMSMRESYRRYYHAEADELWQAAHMVKAHEPILAPAKLDSRLLTEDVPMGLVPMAALGRAAGVPTPVIDSVIILTGGLLGVDFTASGRSMERLGIQGKDKKALLNVLQG</sequence>
<keyword evidence="4" id="KW-1185">Reference proteome</keyword>
<evidence type="ECO:0000313" key="4">
    <source>
        <dbReference type="Proteomes" id="UP000658131"/>
    </source>
</evidence>
<evidence type="ECO:0000259" key="1">
    <source>
        <dbReference type="Pfam" id="PF02317"/>
    </source>
</evidence>
<dbReference type="SUPFAM" id="SSF48179">
    <property type="entry name" value="6-phosphogluconate dehydrogenase C-terminal domain-like"/>
    <property type="match status" value="1"/>
</dbReference>
<feature type="domain" description="Opine dehydrogenase" evidence="1">
    <location>
        <begin position="184"/>
        <end position="324"/>
    </location>
</feature>
<dbReference type="InterPro" id="IPR013332">
    <property type="entry name" value="KPR_N"/>
</dbReference>
<dbReference type="InterPro" id="IPR008927">
    <property type="entry name" value="6-PGluconate_DH-like_C_sf"/>
</dbReference>
<dbReference type="SUPFAM" id="SSF51735">
    <property type="entry name" value="NAD(P)-binding Rossmann-fold domains"/>
    <property type="match status" value="1"/>
</dbReference>
<dbReference type="InterPro" id="IPR036291">
    <property type="entry name" value="NAD(P)-bd_dom_sf"/>
</dbReference>
<evidence type="ECO:0000313" key="3">
    <source>
        <dbReference type="EMBL" id="MBC8576074.1"/>
    </source>
</evidence>
<dbReference type="EMBL" id="JACRTB010000008">
    <property type="protein sequence ID" value="MBC8576074.1"/>
    <property type="molecule type" value="Genomic_DNA"/>
</dbReference>
<dbReference type="PANTHER" id="PTHR38015:SF1">
    <property type="entry name" value="OPINE DEHYDROGENASE DOMAIN-CONTAINING PROTEIN"/>
    <property type="match status" value="1"/>
</dbReference>
<dbReference type="Pfam" id="PF02558">
    <property type="entry name" value="ApbA"/>
    <property type="match status" value="1"/>
</dbReference>
<name>A0ABR7NID7_9FIRM</name>
<dbReference type="InterPro" id="IPR013328">
    <property type="entry name" value="6PGD_dom2"/>
</dbReference>
<accession>A0ABR7NID7</accession>
<evidence type="ECO:0000259" key="2">
    <source>
        <dbReference type="Pfam" id="PF02558"/>
    </source>
</evidence>
<dbReference type="Pfam" id="PF02317">
    <property type="entry name" value="Octopine_DH"/>
    <property type="match status" value="1"/>
</dbReference>
<dbReference type="PANTHER" id="PTHR38015">
    <property type="entry name" value="BLR6086 PROTEIN"/>
    <property type="match status" value="1"/>
</dbReference>
<dbReference type="RefSeq" id="WP_262399625.1">
    <property type="nucleotide sequence ID" value="NZ_JACRTB010000008.1"/>
</dbReference>
<reference evidence="3 4" key="1">
    <citation type="submission" date="2020-08" db="EMBL/GenBank/DDBJ databases">
        <title>Genome public.</title>
        <authorList>
            <person name="Liu C."/>
            <person name="Sun Q."/>
        </authorList>
    </citation>
    <scope>NUCLEOTIDE SEQUENCE [LARGE SCALE GENOMIC DNA]</scope>
    <source>
        <strain evidence="3 4">BX1</strain>
    </source>
</reference>
<dbReference type="Gene3D" id="3.40.50.720">
    <property type="entry name" value="NAD(P)-binding Rossmann-like Domain"/>
    <property type="match status" value="1"/>
</dbReference>
<gene>
    <name evidence="3" type="ORF">H8717_06590</name>
</gene>
<comment type="caution">
    <text evidence="3">The sequence shown here is derived from an EMBL/GenBank/DDBJ whole genome shotgun (WGS) entry which is preliminary data.</text>
</comment>
<protein>
    <submittedName>
        <fullName evidence="3">NAD/NADP octopine/nopaline dehydrogenase family protein</fullName>
    </submittedName>
</protein>
<dbReference type="Gene3D" id="1.10.1040.10">
    <property type="entry name" value="N-(1-d-carboxylethyl)-l-norvaline Dehydrogenase, domain 2"/>
    <property type="match status" value="1"/>
</dbReference>
<organism evidence="3 4">
    <name type="scientific">Yanshouia hominis</name>
    <dbReference type="NCBI Taxonomy" id="2763673"/>
    <lineage>
        <taxon>Bacteria</taxon>
        <taxon>Bacillati</taxon>
        <taxon>Bacillota</taxon>
        <taxon>Clostridia</taxon>
        <taxon>Eubacteriales</taxon>
        <taxon>Oscillospiraceae</taxon>
        <taxon>Yanshouia</taxon>
    </lineage>
</organism>
<feature type="domain" description="Ketopantoate reductase N-terminal" evidence="2">
    <location>
        <begin position="6"/>
        <end position="106"/>
    </location>
</feature>
<dbReference type="InterPro" id="IPR051729">
    <property type="entry name" value="Opine/Lysopine_DH"/>
</dbReference>
<dbReference type="InterPro" id="IPR003421">
    <property type="entry name" value="Opine_DH"/>
</dbReference>